<dbReference type="SUPFAM" id="SSF53850">
    <property type="entry name" value="Periplasmic binding protein-like II"/>
    <property type="match status" value="1"/>
</dbReference>
<name>A0A6P1T2K6_9RHOB</name>
<dbReference type="PANTHER" id="PTHR43649:SF34">
    <property type="entry name" value="ABC TRANSPORTER PERIPLASMIC-BINDING PROTEIN YCJN-RELATED"/>
    <property type="match status" value="1"/>
</dbReference>
<dbReference type="KEGG" id="amaq:GO499_18045"/>
<keyword evidence="3" id="KW-0813">Transport</keyword>
<dbReference type="InterPro" id="IPR006059">
    <property type="entry name" value="SBP"/>
</dbReference>
<feature type="signal peptide" evidence="5">
    <location>
        <begin position="1"/>
        <end position="27"/>
    </location>
</feature>
<evidence type="ECO:0000313" key="6">
    <source>
        <dbReference type="EMBL" id="QHQ36948.1"/>
    </source>
</evidence>
<dbReference type="RefSeq" id="WP_161863490.1">
    <property type="nucleotide sequence ID" value="NZ_CP046620.1"/>
</dbReference>
<evidence type="ECO:0000313" key="7">
    <source>
        <dbReference type="Proteomes" id="UP000464495"/>
    </source>
</evidence>
<dbReference type="Proteomes" id="UP000464495">
    <property type="component" value="Chromosome"/>
</dbReference>
<keyword evidence="7" id="KW-1185">Reference proteome</keyword>
<dbReference type="Gene3D" id="3.40.190.10">
    <property type="entry name" value="Periplasmic binding protein-like II"/>
    <property type="match status" value="1"/>
</dbReference>
<evidence type="ECO:0000256" key="5">
    <source>
        <dbReference type="SAM" id="SignalP"/>
    </source>
</evidence>
<evidence type="ECO:0000256" key="2">
    <source>
        <dbReference type="ARBA" id="ARBA00008520"/>
    </source>
</evidence>
<accession>A0A6P1T2K6</accession>
<proteinExistence type="inferred from homology"/>
<feature type="chain" id="PRO_5026917467" evidence="5">
    <location>
        <begin position="28"/>
        <end position="451"/>
    </location>
</feature>
<comment type="subcellular location">
    <subcellularLocation>
        <location evidence="1">Periplasm</location>
    </subcellularLocation>
</comment>
<dbReference type="GO" id="GO:0042597">
    <property type="term" value="C:periplasmic space"/>
    <property type="evidence" value="ECO:0007669"/>
    <property type="project" value="UniProtKB-SubCell"/>
</dbReference>
<comment type="similarity">
    <text evidence="2">Belongs to the bacterial solute-binding protein 1 family.</text>
</comment>
<evidence type="ECO:0000256" key="1">
    <source>
        <dbReference type="ARBA" id="ARBA00004418"/>
    </source>
</evidence>
<evidence type="ECO:0000256" key="3">
    <source>
        <dbReference type="ARBA" id="ARBA00022448"/>
    </source>
</evidence>
<evidence type="ECO:0000256" key="4">
    <source>
        <dbReference type="ARBA" id="ARBA00022729"/>
    </source>
</evidence>
<dbReference type="Pfam" id="PF01547">
    <property type="entry name" value="SBP_bac_1"/>
    <property type="match status" value="1"/>
</dbReference>
<dbReference type="PANTHER" id="PTHR43649">
    <property type="entry name" value="ARABINOSE-BINDING PROTEIN-RELATED"/>
    <property type="match status" value="1"/>
</dbReference>
<dbReference type="InterPro" id="IPR050490">
    <property type="entry name" value="Bact_solute-bd_prot1"/>
</dbReference>
<dbReference type="AlphaFoldDB" id="A0A6P1T2K6"/>
<gene>
    <name evidence="6" type="ORF">GO499_18045</name>
</gene>
<protein>
    <submittedName>
        <fullName evidence="6">Extracellular solute-binding protein</fullName>
    </submittedName>
</protein>
<reference evidence="6 7" key="1">
    <citation type="submission" date="2019-12" db="EMBL/GenBank/DDBJ databases">
        <title>Complete genome sequence of Algicella marina strain 9Alg 56(T) isolated from the red alga Tichocarpus crinitus.</title>
        <authorList>
            <person name="Kim S.-G."/>
            <person name="Nedashkovskaya O.I."/>
        </authorList>
    </citation>
    <scope>NUCLEOTIDE SEQUENCE [LARGE SCALE GENOMIC DNA]</scope>
    <source>
        <strain evidence="6 7">9Alg 56</strain>
    </source>
</reference>
<organism evidence="6 7">
    <name type="scientific">Algicella marina</name>
    <dbReference type="NCBI Taxonomy" id="2683284"/>
    <lineage>
        <taxon>Bacteria</taxon>
        <taxon>Pseudomonadati</taxon>
        <taxon>Pseudomonadota</taxon>
        <taxon>Alphaproteobacteria</taxon>
        <taxon>Rhodobacterales</taxon>
        <taxon>Paracoccaceae</taxon>
        <taxon>Algicella</taxon>
    </lineage>
</organism>
<dbReference type="EMBL" id="CP046620">
    <property type="protein sequence ID" value="QHQ36948.1"/>
    <property type="molecule type" value="Genomic_DNA"/>
</dbReference>
<sequence>MKLSKSFGPLALATVLGLGVSAVAVQAQSIRFWTTEEQPERLAKQQEMADAFREETGIAVEVIPVTETDLGTRATAAFAAGDLPDVIYHTLQYALPWAEAGILDTDAATEAIEDLGEDTFASGALGMAATDGGYASVPVDGWTQMIIYRKDLFDEAGLEAPDSYADVLAAIEALHNPPEMFGFVSATKVDENFMSQVLEHVFLANGVSPVGPDGFSPLDEAATTEVLEFYKAITEASPPGELFWQQSRELYFAGKAAMIIWSPFILDELAGLRDSAPPTINDDPTSAELASMTGVVTKFSGPSNPDGAAWGDLRYFGITSDADIDSALDFVKYSMDEGYMQTLSIAPEGKFPVRRGTADAPGKFSEEWAKLPVGVDRKAPLSDLYDPAMIDEIVAGLDTAQRWGVTDGQLALASKMINSQVINRLVREYMDGERDAAATVAAMNDELSKIE</sequence>
<keyword evidence="4 5" id="KW-0732">Signal</keyword>